<evidence type="ECO:0000313" key="10">
    <source>
        <dbReference type="Proteomes" id="UP000631114"/>
    </source>
</evidence>
<feature type="domain" description="Bromo" evidence="7">
    <location>
        <begin position="378"/>
        <end position="450"/>
    </location>
</feature>
<dbReference type="SUPFAM" id="SSF47370">
    <property type="entry name" value="Bromodomain"/>
    <property type="match status" value="1"/>
</dbReference>
<keyword evidence="1" id="KW-0805">Transcription regulation</keyword>
<dbReference type="OrthoDB" id="21449at2759"/>
<comment type="caution">
    <text evidence="9">The sequence shown here is derived from an EMBL/GenBank/DDBJ whole genome shotgun (WGS) entry which is preliminary data.</text>
</comment>
<dbReference type="SMART" id="SM00297">
    <property type="entry name" value="BROMO"/>
    <property type="match status" value="1"/>
</dbReference>
<evidence type="ECO:0000313" key="9">
    <source>
        <dbReference type="EMBL" id="KAF9609976.1"/>
    </source>
</evidence>
<dbReference type="Pfam" id="PF00439">
    <property type="entry name" value="Bromodomain"/>
    <property type="match status" value="1"/>
</dbReference>
<feature type="region of interest" description="Disordered" evidence="6">
    <location>
        <begin position="325"/>
        <end position="347"/>
    </location>
</feature>
<name>A0A835I296_9MAGN</name>
<dbReference type="InterPro" id="IPR037377">
    <property type="entry name" value="GTE_bromo"/>
</dbReference>
<sequence>MASGTLVEEGGVVVVVSDPNNLTPLKDKWSGNKVYTRKNFKKKTLDVSSQPPPLPEEPSTTLHDAIFLGSEDSTSLQNLKEVEKVVVEVIPENPEARGNVSEVAENVAEENHVNYNLLEMSKQEIRDVREKLVDELEQVRSMLKQVEAKEVEVNNGYLEEEEATTMDVEEDAVVRNSTHSQLSANDVVDCGAGASIPEVSMIPEVGLNNGVSRTMISEFNLDNGGARRMMSEVSFDNGGGRRMVSEVNVDNGGAGRMILDGNLNNGGGRRVISEVNSVGKREPPRSLHQLRVSVMENNHGGISEYADKEKRTPKANPFYRNSDFIVGKEKFPPPPSNKKPKHSGSKKHTLGVRDYAFGLIKHTSQIFKNCCSLLSKLMKHKHGWVFNSPVDVQRLGLHDYFLIIKHPMDLGTVKNRMNSNWYRTPRDFASDVRLTFQNAMIYNPKGQDVHVMAELLSNIFEERWAVMEHQYILDSWIEPYHDVHISTPMMNMAPASFMPPEIGRSFGRVEPTTPRPVSSNPKPVHHVSSRRGTTLQKPKAKDENKRDMTYDEKQKLSANLQSLPSEKLDQIVDIIKRRSANLTQNEDEIEVDIDSVDKETLWELDRFVTNYKKSLSKYKRKKELAEQARQQAERYAQENNQAPATTEVSKEAKIDDHNTGLLPPAQADKEQDNSSSSSSSSSSSGSGSSSSDSDSDSSSGSDADQ</sequence>
<dbReference type="Pfam" id="PF17035">
    <property type="entry name" value="BET"/>
    <property type="match status" value="1"/>
</dbReference>
<reference evidence="9 10" key="1">
    <citation type="submission" date="2020-10" db="EMBL/GenBank/DDBJ databases">
        <title>The Coptis chinensis genome and diversification of protoberbering-type alkaloids.</title>
        <authorList>
            <person name="Wang B."/>
            <person name="Shu S."/>
            <person name="Song C."/>
            <person name="Liu Y."/>
        </authorList>
    </citation>
    <scope>NUCLEOTIDE SEQUENCE [LARGE SCALE GENOMIC DNA]</scope>
    <source>
        <strain evidence="9">HL-2020</strain>
        <tissue evidence="9">Leaf</tissue>
    </source>
</reference>
<feature type="coiled-coil region" evidence="5">
    <location>
        <begin position="118"/>
        <end position="149"/>
    </location>
</feature>
<dbReference type="InterPro" id="IPR038336">
    <property type="entry name" value="NET_sf"/>
</dbReference>
<feature type="compositionally biased region" description="Basic residues" evidence="6">
    <location>
        <begin position="338"/>
        <end position="347"/>
    </location>
</feature>
<dbReference type="PRINTS" id="PR00503">
    <property type="entry name" value="BROMODOMAIN"/>
</dbReference>
<feature type="region of interest" description="Disordered" evidence="6">
    <location>
        <begin position="629"/>
        <end position="705"/>
    </location>
</feature>
<dbReference type="CDD" id="cd05506">
    <property type="entry name" value="Bromo_plant1"/>
    <property type="match status" value="1"/>
</dbReference>
<dbReference type="Gene3D" id="1.20.1270.220">
    <property type="match status" value="1"/>
</dbReference>
<feature type="compositionally biased region" description="Basic and acidic residues" evidence="6">
    <location>
        <begin position="539"/>
        <end position="550"/>
    </location>
</feature>
<dbReference type="PROSITE" id="PS50014">
    <property type="entry name" value="BROMODOMAIN_2"/>
    <property type="match status" value="1"/>
</dbReference>
<feature type="compositionally biased region" description="Low complexity" evidence="6">
    <location>
        <begin position="674"/>
        <end position="705"/>
    </location>
</feature>
<evidence type="ECO:0000259" key="7">
    <source>
        <dbReference type="PROSITE" id="PS50014"/>
    </source>
</evidence>
<evidence type="ECO:0000256" key="1">
    <source>
        <dbReference type="ARBA" id="ARBA00023015"/>
    </source>
</evidence>
<keyword evidence="2 4" id="KW-0103">Bromodomain</keyword>
<evidence type="ECO:0000256" key="4">
    <source>
        <dbReference type="PROSITE-ProRule" id="PRU00035"/>
    </source>
</evidence>
<dbReference type="InterPro" id="IPR001487">
    <property type="entry name" value="Bromodomain"/>
</dbReference>
<dbReference type="InterPro" id="IPR027353">
    <property type="entry name" value="NET_dom"/>
</dbReference>
<dbReference type="PROSITE" id="PS51525">
    <property type="entry name" value="NET"/>
    <property type="match status" value="1"/>
</dbReference>
<keyword evidence="10" id="KW-1185">Reference proteome</keyword>
<dbReference type="Proteomes" id="UP000631114">
    <property type="component" value="Unassembled WGS sequence"/>
</dbReference>
<dbReference type="EMBL" id="JADFTS010000004">
    <property type="protein sequence ID" value="KAF9609976.1"/>
    <property type="molecule type" value="Genomic_DNA"/>
</dbReference>
<keyword evidence="3" id="KW-0804">Transcription</keyword>
<evidence type="ECO:0000259" key="8">
    <source>
        <dbReference type="PROSITE" id="PS51525"/>
    </source>
</evidence>
<gene>
    <name evidence="9" type="ORF">IFM89_019532</name>
</gene>
<dbReference type="InterPro" id="IPR036427">
    <property type="entry name" value="Bromodomain-like_sf"/>
</dbReference>
<feature type="region of interest" description="Disordered" evidence="6">
    <location>
        <begin position="503"/>
        <end position="550"/>
    </location>
</feature>
<protein>
    <recommendedName>
        <fullName evidence="11">Transcription factor GTE4</fullName>
    </recommendedName>
</protein>
<evidence type="ECO:0000256" key="2">
    <source>
        <dbReference type="ARBA" id="ARBA00023117"/>
    </source>
</evidence>
<dbReference type="Gene3D" id="1.20.920.10">
    <property type="entry name" value="Bromodomain-like"/>
    <property type="match status" value="1"/>
</dbReference>
<feature type="domain" description="NET" evidence="8">
    <location>
        <begin position="538"/>
        <end position="619"/>
    </location>
</feature>
<evidence type="ECO:0000256" key="3">
    <source>
        <dbReference type="ARBA" id="ARBA00023163"/>
    </source>
</evidence>
<evidence type="ECO:0000256" key="5">
    <source>
        <dbReference type="SAM" id="Coils"/>
    </source>
</evidence>
<feature type="compositionally biased region" description="Basic and acidic residues" evidence="6">
    <location>
        <begin position="648"/>
        <end position="658"/>
    </location>
</feature>
<dbReference type="AlphaFoldDB" id="A0A835I296"/>
<accession>A0A835I296</accession>
<organism evidence="9 10">
    <name type="scientific">Coptis chinensis</name>
    <dbReference type="NCBI Taxonomy" id="261450"/>
    <lineage>
        <taxon>Eukaryota</taxon>
        <taxon>Viridiplantae</taxon>
        <taxon>Streptophyta</taxon>
        <taxon>Embryophyta</taxon>
        <taxon>Tracheophyta</taxon>
        <taxon>Spermatophyta</taxon>
        <taxon>Magnoliopsida</taxon>
        <taxon>Ranunculales</taxon>
        <taxon>Ranunculaceae</taxon>
        <taxon>Coptidoideae</taxon>
        <taxon>Coptis</taxon>
    </lineage>
</organism>
<evidence type="ECO:0000256" key="6">
    <source>
        <dbReference type="SAM" id="MobiDB-lite"/>
    </source>
</evidence>
<evidence type="ECO:0008006" key="11">
    <source>
        <dbReference type="Google" id="ProtNLM"/>
    </source>
</evidence>
<dbReference type="PANTHER" id="PTHR45926">
    <property type="entry name" value="OSJNBA0053K19.4 PROTEIN"/>
    <property type="match status" value="1"/>
</dbReference>
<proteinExistence type="predicted"/>
<keyword evidence="5" id="KW-0175">Coiled coil</keyword>